<dbReference type="OrthoDB" id="10503331at2759"/>
<dbReference type="Proteomes" id="UP001165065">
    <property type="component" value="Unassembled WGS sequence"/>
</dbReference>
<name>A0A9W7G7V6_9STRA</name>
<accession>A0A9W7G7V6</accession>
<dbReference type="EMBL" id="BRYA01000929">
    <property type="protein sequence ID" value="GMI35869.1"/>
    <property type="molecule type" value="Genomic_DNA"/>
</dbReference>
<gene>
    <name evidence="2" type="ORF">TrCOL_g532</name>
</gene>
<feature type="compositionally biased region" description="Basic and acidic residues" evidence="1">
    <location>
        <begin position="204"/>
        <end position="217"/>
    </location>
</feature>
<keyword evidence="3" id="KW-1185">Reference proteome</keyword>
<comment type="caution">
    <text evidence="2">The sequence shown here is derived from an EMBL/GenBank/DDBJ whole genome shotgun (WGS) entry which is preliminary data.</text>
</comment>
<feature type="compositionally biased region" description="Acidic residues" evidence="1">
    <location>
        <begin position="189"/>
        <end position="203"/>
    </location>
</feature>
<feature type="compositionally biased region" description="Basic and acidic residues" evidence="1">
    <location>
        <begin position="269"/>
        <end position="278"/>
    </location>
</feature>
<proteinExistence type="predicted"/>
<protein>
    <submittedName>
        <fullName evidence="2">Uncharacterized protein</fullName>
    </submittedName>
</protein>
<evidence type="ECO:0000256" key="1">
    <source>
        <dbReference type="SAM" id="MobiDB-lite"/>
    </source>
</evidence>
<organism evidence="2 3">
    <name type="scientific">Triparma columacea</name>
    <dbReference type="NCBI Taxonomy" id="722753"/>
    <lineage>
        <taxon>Eukaryota</taxon>
        <taxon>Sar</taxon>
        <taxon>Stramenopiles</taxon>
        <taxon>Ochrophyta</taxon>
        <taxon>Bolidophyceae</taxon>
        <taxon>Parmales</taxon>
        <taxon>Triparmaceae</taxon>
        <taxon>Triparma</taxon>
    </lineage>
</organism>
<dbReference type="AlphaFoldDB" id="A0A9W7G7V6"/>
<feature type="region of interest" description="Disordered" evidence="1">
    <location>
        <begin position="182"/>
        <end position="262"/>
    </location>
</feature>
<reference evidence="3" key="1">
    <citation type="journal article" date="2023" name="Commun. Biol.">
        <title>Genome analysis of Parmales, the sister group of diatoms, reveals the evolutionary specialization of diatoms from phago-mixotrophs to photoautotrophs.</title>
        <authorList>
            <person name="Ban H."/>
            <person name="Sato S."/>
            <person name="Yoshikawa S."/>
            <person name="Yamada K."/>
            <person name="Nakamura Y."/>
            <person name="Ichinomiya M."/>
            <person name="Sato N."/>
            <person name="Blanc-Mathieu R."/>
            <person name="Endo H."/>
            <person name="Kuwata A."/>
            <person name="Ogata H."/>
        </authorList>
    </citation>
    <scope>NUCLEOTIDE SEQUENCE [LARGE SCALE GENOMIC DNA]</scope>
</reference>
<feature type="compositionally biased region" description="Acidic residues" evidence="1">
    <location>
        <begin position="231"/>
        <end position="253"/>
    </location>
</feature>
<evidence type="ECO:0000313" key="3">
    <source>
        <dbReference type="Proteomes" id="UP001165065"/>
    </source>
</evidence>
<evidence type="ECO:0000313" key="2">
    <source>
        <dbReference type="EMBL" id="GMI35869.1"/>
    </source>
</evidence>
<feature type="region of interest" description="Disordered" evidence="1">
    <location>
        <begin position="269"/>
        <end position="288"/>
    </location>
</feature>
<sequence>MVKSKPTKHSQVQMRIPNYPETSLAPGNVYRKASGMDVKVKRGSMQNPLKLDKLANTRWMLSFPGLVNIEGGKKDEGKDGRVGRIGGLDTDSPWVTLDSGSGSTLTFSGTKHWSTNQFIPLVCNKKGVKVEDAYTGIIVFDKVTVIGGERNVEDGKGKYKSTGGSECADPFKAEKVKKDAKEKKSLDTFDSDGESEFDSDDEGAWEKGGGEGGERRQSGRSRSNISYSLLDGEDEIEVMDVEDVTIDVKEEDEKEKGKKGKIDEFFKKEEGKKTTEKKSPKKRTPVKKQILYAFSDEDAEFQEDDDDSDFE</sequence>